<keyword evidence="8" id="KW-0325">Glycoprotein</keyword>
<feature type="region of interest" description="Disordered" evidence="10">
    <location>
        <begin position="812"/>
        <end position="973"/>
    </location>
</feature>
<dbReference type="Gene3D" id="3.30.70.850">
    <property type="entry name" value="Peptidase S8, pro-domain"/>
    <property type="match status" value="1"/>
</dbReference>
<evidence type="ECO:0000256" key="4">
    <source>
        <dbReference type="ARBA" id="ARBA00022729"/>
    </source>
</evidence>
<accession>A0ABK8F3W7</accession>
<evidence type="ECO:0000256" key="10">
    <source>
        <dbReference type="SAM" id="MobiDB-lite"/>
    </source>
</evidence>
<dbReference type="InterPro" id="IPR034182">
    <property type="entry name" value="Kexin/furin"/>
</dbReference>
<dbReference type="PROSITE" id="PS51892">
    <property type="entry name" value="SUBTILASE"/>
    <property type="match status" value="1"/>
</dbReference>
<keyword evidence="5 9" id="KW-0378">Hydrolase</keyword>
<dbReference type="InterPro" id="IPR023827">
    <property type="entry name" value="Peptidase_S8_Asp-AS"/>
</dbReference>
<feature type="compositionally biased region" description="Polar residues" evidence="10">
    <location>
        <begin position="930"/>
        <end position="940"/>
    </location>
</feature>
<dbReference type="InterPro" id="IPR023828">
    <property type="entry name" value="Peptidase_S8_Ser-AS"/>
</dbReference>
<dbReference type="SMART" id="SM00261">
    <property type="entry name" value="FU"/>
    <property type="match status" value="2"/>
</dbReference>
<feature type="compositionally biased region" description="Low complexity" evidence="10">
    <location>
        <begin position="910"/>
        <end position="929"/>
    </location>
</feature>
<evidence type="ECO:0000313" key="14">
    <source>
        <dbReference type="Proteomes" id="UP000007062"/>
    </source>
</evidence>
<feature type="compositionally biased region" description="Basic residues" evidence="10">
    <location>
        <begin position="280"/>
        <end position="291"/>
    </location>
</feature>
<dbReference type="Pfam" id="PF01483">
    <property type="entry name" value="P_proprotein"/>
    <property type="match status" value="1"/>
</dbReference>
<organism evidence="13 14">
    <name type="scientific">Anopheles gambiae</name>
    <name type="common">African malaria mosquito</name>
    <dbReference type="NCBI Taxonomy" id="7165"/>
    <lineage>
        <taxon>Eukaryota</taxon>
        <taxon>Metazoa</taxon>
        <taxon>Ecdysozoa</taxon>
        <taxon>Arthropoda</taxon>
        <taxon>Hexapoda</taxon>
        <taxon>Insecta</taxon>
        <taxon>Pterygota</taxon>
        <taxon>Neoptera</taxon>
        <taxon>Endopterygota</taxon>
        <taxon>Diptera</taxon>
        <taxon>Nematocera</taxon>
        <taxon>Culicoidea</taxon>
        <taxon>Culicidae</taxon>
        <taxon>Anophelinae</taxon>
        <taxon>Anopheles</taxon>
    </lineage>
</organism>
<feature type="compositionally biased region" description="Basic residues" evidence="10">
    <location>
        <begin position="900"/>
        <end position="909"/>
    </location>
</feature>
<dbReference type="Pfam" id="PF00082">
    <property type="entry name" value="Peptidase_S8"/>
    <property type="match status" value="1"/>
</dbReference>
<reference evidence="13 14" key="1">
    <citation type="journal article" date="2002" name="Science">
        <title>The genome sequence of the malaria mosquito Anopheles gambiae.</title>
        <authorList>
            <person name="Holt R.A."/>
            <person name="Subramanian G.M."/>
            <person name="Halpern A."/>
            <person name="Sutton G.G."/>
            <person name="Charlab R."/>
            <person name="Nusskern D.R."/>
            <person name="Wincker P."/>
            <person name="Clark A.G."/>
            <person name="Ribeiro J.M."/>
            <person name="Wides R."/>
            <person name="Salzberg S.L."/>
            <person name="Loftus B."/>
            <person name="Yandell M."/>
            <person name="Majoros W.H."/>
            <person name="Rusch D.B."/>
            <person name="Lai Z."/>
            <person name="Kraft C.L."/>
            <person name="Abril J.F."/>
            <person name="Anthouard V."/>
            <person name="Arensburger P."/>
            <person name="Atkinson P.W."/>
            <person name="Baden H."/>
            <person name="de Berardinis V."/>
            <person name="Baldwin D."/>
            <person name="Benes V."/>
            <person name="Biedler J."/>
            <person name="Blass C."/>
            <person name="Bolanos R."/>
            <person name="Boscus D."/>
            <person name="Barnstead M."/>
            <person name="Cai S."/>
            <person name="Center A."/>
            <person name="Chaturverdi K."/>
            <person name="Christophides G.K."/>
            <person name="Chrystal M.A."/>
            <person name="Clamp M."/>
            <person name="Cravchik A."/>
            <person name="Curwen V."/>
            <person name="Dana A."/>
            <person name="Delcher A."/>
            <person name="Dew I."/>
            <person name="Evans C.A."/>
            <person name="Flanigan M."/>
            <person name="Grundschober-Freimoser A."/>
            <person name="Friedli L."/>
            <person name="Gu Z."/>
            <person name="Guan P."/>
            <person name="Guigo R."/>
            <person name="Hillenmeyer M.E."/>
            <person name="Hladun S.L."/>
            <person name="Hogan J.R."/>
            <person name="Hong Y.S."/>
            <person name="Hoover J."/>
            <person name="Jaillon O."/>
            <person name="Ke Z."/>
            <person name="Kodira C."/>
            <person name="Kokoza E."/>
            <person name="Koutsos A."/>
            <person name="Letunic I."/>
            <person name="Levitsky A."/>
            <person name="Liang Y."/>
            <person name="Lin J.J."/>
            <person name="Lobo N.F."/>
            <person name="Lopez J.R."/>
            <person name="Malek J.A."/>
            <person name="McIntosh T.C."/>
            <person name="Meister S."/>
            <person name="Miller J."/>
            <person name="Mobarry C."/>
            <person name="Mongin E."/>
            <person name="Murphy S.D."/>
            <person name="O'Brochta D.A."/>
            <person name="Pfannkoch C."/>
            <person name="Qi R."/>
            <person name="Regier M.A."/>
            <person name="Remington K."/>
            <person name="Shao H."/>
            <person name="Sharakhova M.V."/>
            <person name="Sitter C.D."/>
            <person name="Shetty J."/>
            <person name="Smith T.J."/>
            <person name="Strong R."/>
            <person name="Sun J."/>
            <person name="Thomasova D."/>
            <person name="Ton L.Q."/>
            <person name="Topalis P."/>
            <person name="Tu Z."/>
            <person name="Unger M.F."/>
            <person name="Walenz B."/>
            <person name="Wang A."/>
            <person name="Wang J."/>
            <person name="Wang M."/>
            <person name="Wang X."/>
            <person name="Woodford K.J."/>
            <person name="Wortman J.R."/>
            <person name="Wu M."/>
            <person name="Yao A."/>
            <person name="Zdobnov E.M."/>
            <person name="Zhang H."/>
            <person name="Zhao Q."/>
            <person name="Zhao S."/>
            <person name="Zhu S.C."/>
            <person name="Zhimulev I."/>
            <person name="Coluzzi M."/>
            <person name="della Torre A."/>
            <person name="Roth C.W."/>
            <person name="Louis C."/>
            <person name="Kalush F."/>
            <person name="Mural R.J."/>
            <person name="Myers E.W."/>
            <person name="Adams M.D."/>
            <person name="Smith H.O."/>
            <person name="Broder S."/>
            <person name="Gardner M.J."/>
            <person name="Fraser C.M."/>
            <person name="Birney E."/>
            <person name="Bork P."/>
            <person name="Brey P.T."/>
            <person name="Venter J.C."/>
            <person name="Weissenbach J."/>
            <person name="Kafatos F.C."/>
            <person name="Collins F.H."/>
            <person name="Hoffman S.L."/>
        </authorList>
    </citation>
    <scope>NUCLEOTIDE SEQUENCE [LARGE SCALE GENOMIC DNA]</scope>
    <source>
        <strain evidence="13 14">PEST</strain>
    </source>
</reference>
<evidence type="ECO:0000256" key="1">
    <source>
        <dbReference type="ARBA" id="ARBA00005325"/>
    </source>
</evidence>
<dbReference type="EMBL" id="AAAB01008987">
    <property type="status" value="NOT_ANNOTATED_CDS"/>
    <property type="molecule type" value="Genomic_DNA"/>
</dbReference>
<dbReference type="Gene3D" id="2.10.220.10">
    <property type="entry name" value="Hormone Receptor, Insulin-like Growth Factor Receptor 1, Chain A, domain 2"/>
    <property type="match status" value="1"/>
</dbReference>
<dbReference type="CDD" id="cd04059">
    <property type="entry name" value="Peptidases_S8_Protein_convertases_Kexins_Furin-like"/>
    <property type="match status" value="1"/>
</dbReference>
<feature type="compositionally biased region" description="Low complexity" evidence="10">
    <location>
        <begin position="877"/>
        <end position="899"/>
    </location>
</feature>
<keyword evidence="14" id="KW-1185">Reference proteome</keyword>
<feature type="compositionally biased region" description="Low complexity" evidence="10">
    <location>
        <begin position="76"/>
        <end position="95"/>
    </location>
</feature>
<feature type="domain" description="P/Homo B" evidence="12">
    <location>
        <begin position="638"/>
        <end position="769"/>
    </location>
</feature>
<dbReference type="SUPFAM" id="SSF52743">
    <property type="entry name" value="Subtilisin-like"/>
    <property type="match status" value="1"/>
</dbReference>
<dbReference type="Gene3D" id="2.60.120.260">
    <property type="entry name" value="Galactose-binding domain-like"/>
    <property type="match status" value="1"/>
</dbReference>
<dbReference type="Gene3D" id="3.40.50.200">
    <property type="entry name" value="Peptidase S8/S53 domain"/>
    <property type="match status" value="1"/>
</dbReference>
<evidence type="ECO:0000259" key="12">
    <source>
        <dbReference type="PROSITE" id="PS51829"/>
    </source>
</evidence>
<dbReference type="InterPro" id="IPR002884">
    <property type="entry name" value="P_dom"/>
</dbReference>
<evidence type="ECO:0000313" key="13">
    <source>
        <dbReference type="EnsemblMetazoa" id="AGAP001330.P276"/>
    </source>
</evidence>
<evidence type="ECO:0000256" key="11">
    <source>
        <dbReference type="SAM" id="Phobius"/>
    </source>
</evidence>
<keyword evidence="11" id="KW-0812">Transmembrane</keyword>
<feature type="region of interest" description="Disordered" evidence="10">
    <location>
        <begin position="1072"/>
        <end position="1096"/>
    </location>
</feature>
<dbReference type="PROSITE" id="PS00136">
    <property type="entry name" value="SUBTILASE_ASP"/>
    <property type="match status" value="1"/>
</dbReference>
<evidence type="ECO:0000256" key="7">
    <source>
        <dbReference type="ARBA" id="ARBA00023145"/>
    </source>
</evidence>
<dbReference type="PANTHER" id="PTHR42884">
    <property type="entry name" value="PROPROTEIN CONVERTASE SUBTILISIN/KEXIN-RELATED"/>
    <property type="match status" value="1"/>
</dbReference>
<name>A0ABK8F3W7_ANOGA</name>
<feature type="compositionally biased region" description="Low complexity" evidence="10">
    <location>
        <begin position="1006"/>
        <end position="1060"/>
    </location>
</feature>
<keyword evidence="2 9" id="KW-0645">Protease</keyword>
<reference evidence="13" key="3">
    <citation type="submission" date="2025-05" db="UniProtKB">
        <authorList>
            <consortium name="EnsemblMetazoa"/>
        </authorList>
    </citation>
    <scope>IDENTIFICATION</scope>
    <source>
        <strain evidence="13">PEST</strain>
    </source>
</reference>
<dbReference type="InterPro" id="IPR009030">
    <property type="entry name" value="Growth_fac_rcpt_cys_sf"/>
</dbReference>
<dbReference type="SUPFAM" id="SSF54897">
    <property type="entry name" value="Protease propeptides/inhibitors"/>
    <property type="match status" value="1"/>
</dbReference>
<dbReference type="CDD" id="cd00064">
    <property type="entry name" value="FU"/>
    <property type="match status" value="2"/>
</dbReference>
<dbReference type="Proteomes" id="UP000007062">
    <property type="component" value="Chromosome 2R"/>
</dbReference>
<protein>
    <recommendedName>
        <fullName evidence="12">P/Homo B domain-containing protein</fullName>
    </recommendedName>
</protein>
<evidence type="ECO:0000256" key="2">
    <source>
        <dbReference type="ARBA" id="ARBA00022670"/>
    </source>
</evidence>
<feature type="region of interest" description="Disordered" evidence="10">
    <location>
        <begin position="257"/>
        <end position="295"/>
    </location>
</feature>
<feature type="region of interest" description="Disordered" evidence="10">
    <location>
        <begin position="47"/>
        <end position="102"/>
    </location>
</feature>
<keyword evidence="4" id="KW-0732">Signal</keyword>
<dbReference type="InterPro" id="IPR038466">
    <property type="entry name" value="S8_pro-domain_sf"/>
</dbReference>
<feature type="compositionally biased region" description="Polar residues" evidence="10">
    <location>
        <begin position="1174"/>
        <end position="1196"/>
    </location>
</feature>
<keyword evidence="6 9" id="KW-0720">Serine protease</keyword>
<dbReference type="PROSITE" id="PS51829">
    <property type="entry name" value="P_HOMO_B"/>
    <property type="match status" value="1"/>
</dbReference>
<comment type="similarity">
    <text evidence="1">Belongs to the peptidase S8 family. Furin subfamily.</text>
</comment>
<dbReference type="InterPro" id="IPR000209">
    <property type="entry name" value="Peptidase_S8/S53_dom"/>
</dbReference>
<feature type="active site" description="Charge relay system" evidence="9">
    <location>
        <position position="563"/>
    </location>
</feature>
<dbReference type="InterPro" id="IPR015500">
    <property type="entry name" value="Peptidase_S8_subtilisin-rel"/>
</dbReference>
<feature type="region of interest" description="Disordered" evidence="10">
    <location>
        <begin position="1144"/>
        <end position="1196"/>
    </location>
</feature>
<reference evidence="13 14" key="2">
    <citation type="journal article" date="2004" name="Trends Parasitol.">
        <title>The Anopheles gambiae genome: an update.</title>
        <authorList>
            <person name="Mongin E."/>
            <person name="Louis C."/>
            <person name="Holt R.A."/>
            <person name="Birney E."/>
            <person name="Collins F.H."/>
        </authorList>
    </citation>
    <scope>NUCLEOTIDE SEQUENCE [LARGE SCALE GENOMIC DNA]</scope>
    <source>
        <strain evidence="13 14">PEST</strain>
    </source>
</reference>
<feature type="active site" description="Charge relay system" evidence="9">
    <location>
        <position position="348"/>
    </location>
</feature>
<dbReference type="InterPro" id="IPR036852">
    <property type="entry name" value="Peptidase_S8/S53_dom_sf"/>
</dbReference>
<evidence type="ECO:0000256" key="9">
    <source>
        <dbReference type="PROSITE-ProRule" id="PRU01240"/>
    </source>
</evidence>
<feature type="compositionally biased region" description="Acidic residues" evidence="10">
    <location>
        <begin position="1632"/>
        <end position="1658"/>
    </location>
</feature>
<dbReference type="SUPFAM" id="SSF57184">
    <property type="entry name" value="Growth factor receptor domain"/>
    <property type="match status" value="1"/>
</dbReference>
<dbReference type="InterPro" id="IPR022398">
    <property type="entry name" value="Peptidase_S8_His-AS"/>
</dbReference>
<dbReference type="EnsemblMetazoa" id="AGAP001330.R276">
    <property type="protein sequence ID" value="AGAP001330.P276"/>
    <property type="gene ID" value="AGAP001330"/>
</dbReference>
<keyword evidence="7" id="KW-0865">Zymogen</keyword>
<sequence length="1675" mass="178405">MTIKTALQRERKSFSRGKGNATGQHDVPWSVSAVMLEQHGGVLRCNSRSDSYFPDERSADQDDPEDPQNELRWHQGSSSSSSDDCSSGSNESSCSAGGCHTRRPRCQSVTVHPRYQQHHLHPRASPWSRIIQFQLVLVLSVVLVFSGINSAVNCDENVTTGVRGSGDGGELKKGLLAGILATANSSSSSSSSDDEAKLLSVNEIDEMLDGVRHFTHHWAVHIPEGDVHGLADRVAAEHGFINRGKIFHEHYHFEHSRLHKRSLSPSKPHQQRLESDRRVRWAKQQRARSRQKRDFRPLTKSYQLPIQLNDPKWPEMWYLNRGNGLDMNVIPAWKEGVTGKGVVVTILDDGLESDHPDLEHNYDPYASYDVNSSDNDPMPHYDLTDSNRHGTRCAGEVAATANNSKCAVGIAYGAKVGGVRMLDGDVTDIVEARSLGHNSQHIDIYSASWGPDDDGKTVDGPGELATRAFIEGVRNGRGGKGSIFIWASGNGGREHDNCNCDGYTNSIWTLSISSTSQEGQVPWFSEMCSSTLATTYSSGNTNEKQVITTDLHHTCTSSHTGTSASAPLAAGIAALVLEANRNLTWRDLQHIVVRTAKPGNLIDPNWSVNGVGRRVSHSFGYGLMDAAAMVRLARTWKTVPEQQVCEINARHLDKQIPPRTKVTLQLIVEHCMGVNYLEHVQAKITLTSQRRGDIKIFLTSPSGTRVTLLTPRSHDLSRSGFNQWPFMSVHTWGEAPHGTWQLEIHNEGRLLGYSVIRGWSLVLYGTSIPPDPNDPPNVSRPYSTPTPALPPILPAAGFNSYTVSGGSKNYYSSSSSSSASSSSSSSSSGIAGASSASSSSVATKPNRKQQQQLQYQTQYHQTGSSVSVQYGMTPAYSSGPSSSSSSSSSNNNSGNSNRGNKGKSNKNKSNKNSSKTTTARPSSSSSSAAVNQQTTVNMYLNNYGGGSSSAGGRKNSSSKQKPPPPLQTINYGKGDKYHAATSNIQDKQIAIKAPKQVKQNGFPSKSVSSSGSSSGAAAPASSSYSSSSSSSTSGGSGRKTTTTTATTAAGGSGTSTTLSSSSIALQSVTLGGAGSGGSMPPAFPPGHGGASTVSLGGTTVTASPTYNDRYPAASSINARIPKVFQQYDKIQQFYPELQPYSSIRDEHGDLAGAGGQQLPPPLPPPVVKLSSPSASGTGNSNFQQSGKGTGAMTSGTRLPAPPGIMLGSAGGSIATTGGGGTTSLGKPSRAKIFFPDSDIIDAIPRKISSSLQPIPPSYVSSPYYSRTQSSFISSSNDQKHGKAQITQWDLIFYGTETPAQPNDPVRFGKPGYDSNFGGEMEHNALEFDSGVTSDQWRDMQQIGEGHSEVQRTSSNDVTTVSCARFDAASCIECKSTAYHYKGRCYIQCPPGTYPSAPLASEANGTAASHRADIDEIAINGQRPLSPSSLRRRRRRRQEQHVVAAALMNGASSAEASQRSVAHTANPVGSPQCLQCHTTCLKCTGPQATDCLECQAAFRFQPIASGGESRICVSINDKRPGQPLPVAGPHNGGAGRVKAPDPNNTEHPPTGTASSSGLAPIYGYLPPVVFLAGVLLVAFVAIYVLWVHCFHGSPGIGEMSGPGHLAFVGDGGDGGTGSGLTSIRYDRVHTNEQEEEDEEEEYEMYGDDESASSGDDEGDLLPVSTTQTVAPTANKR</sequence>
<feature type="compositionally biased region" description="Low complexity" evidence="10">
    <location>
        <begin position="849"/>
        <end position="862"/>
    </location>
</feature>
<feature type="active site" description="Charge relay system" evidence="9">
    <location>
        <position position="389"/>
    </location>
</feature>
<evidence type="ECO:0000256" key="6">
    <source>
        <dbReference type="ARBA" id="ARBA00022825"/>
    </source>
</evidence>
<dbReference type="InterPro" id="IPR008979">
    <property type="entry name" value="Galactose-bd-like_sf"/>
</dbReference>
<dbReference type="PROSITE" id="PS00138">
    <property type="entry name" value="SUBTILASE_SER"/>
    <property type="match status" value="1"/>
</dbReference>
<dbReference type="PANTHER" id="PTHR42884:SF3">
    <property type="entry name" value="FURIN-LIKE PROTEASE 1, ISOFORMS 1_1-X_2"/>
    <property type="match status" value="1"/>
</dbReference>
<feature type="compositionally biased region" description="Polar residues" evidence="10">
    <location>
        <begin position="1541"/>
        <end position="1555"/>
    </location>
</feature>
<evidence type="ECO:0000256" key="5">
    <source>
        <dbReference type="ARBA" id="ARBA00022801"/>
    </source>
</evidence>
<proteinExistence type="inferred from homology"/>
<feature type="region of interest" description="Disordered" evidence="10">
    <location>
        <begin position="996"/>
        <end position="1060"/>
    </location>
</feature>
<keyword evidence="11" id="KW-1133">Transmembrane helix</keyword>
<feature type="region of interest" description="Disordered" evidence="10">
    <location>
        <begin position="1"/>
        <end position="29"/>
    </location>
</feature>
<feature type="region of interest" description="Disordered" evidence="10">
    <location>
        <begin position="1617"/>
        <end position="1675"/>
    </location>
</feature>
<keyword evidence="11" id="KW-0472">Membrane</keyword>
<evidence type="ECO:0000256" key="8">
    <source>
        <dbReference type="ARBA" id="ARBA00023180"/>
    </source>
</evidence>
<dbReference type="PROSITE" id="PS00137">
    <property type="entry name" value="SUBTILASE_HIS"/>
    <property type="match status" value="1"/>
</dbReference>
<dbReference type="InterPro" id="IPR032815">
    <property type="entry name" value="S8_pro-domain"/>
</dbReference>
<dbReference type="PRINTS" id="PR00723">
    <property type="entry name" value="SUBTILISIN"/>
</dbReference>
<feature type="compositionally biased region" description="Low complexity" evidence="10">
    <location>
        <begin position="812"/>
        <end position="840"/>
    </location>
</feature>
<feature type="compositionally biased region" description="Low complexity" evidence="10">
    <location>
        <begin position="950"/>
        <end position="960"/>
    </location>
</feature>
<dbReference type="Pfam" id="PF16470">
    <property type="entry name" value="S8_pro-domain"/>
    <property type="match status" value="1"/>
</dbReference>
<dbReference type="InterPro" id="IPR006212">
    <property type="entry name" value="Furin_repeat"/>
</dbReference>
<evidence type="ECO:0000256" key="3">
    <source>
        <dbReference type="ARBA" id="ARBA00022685"/>
    </source>
</evidence>
<dbReference type="SUPFAM" id="SSF49785">
    <property type="entry name" value="Galactose-binding domain-like"/>
    <property type="match status" value="1"/>
</dbReference>
<feature type="region of interest" description="Disordered" evidence="10">
    <location>
        <begin position="1521"/>
        <end position="1555"/>
    </location>
</feature>
<feature type="transmembrane region" description="Helical" evidence="11">
    <location>
        <begin position="1563"/>
        <end position="1585"/>
    </location>
</feature>
<feature type="compositionally biased region" description="Polar residues" evidence="10">
    <location>
        <begin position="1662"/>
        <end position="1675"/>
    </location>
</feature>
<keyword evidence="3" id="KW-0165">Cleavage on pair of basic residues</keyword>